<keyword evidence="1" id="KW-0472">Membrane</keyword>
<feature type="transmembrane region" description="Helical" evidence="1">
    <location>
        <begin position="59"/>
        <end position="80"/>
    </location>
</feature>
<feature type="transmembrane region" description="Helical" evidence="1">
    <location>
        <begin position="6"/>
        <end position="26"/>
    </location>
</feature>
<evidence type="ECO:0000313" key="3">
    <source>
        <dbReference type="Proteomes" id="UP001139150"/>
    </source>
</evidence>
<feature type="transmembrane region" description="Helical" evidence="1">
    <location>
        <begin position="208"/>
        <end position="236"/>
    </location>
</feature>
<feature type="transmembrane region" description="Helical" evidence="1">
    <location>
        <begin position="101"/>
        <end position="121"/>
    </location>
</feature>
<proteinExistence type="predicted"/>
<evidence type="ECO:0000313" key="2">
    <source>
        <dbReference type="EMBL" id="MCL7746159.1"/>
    </source>
</evidence>
<keyword evidence="1" id="KW-1133">Transmembrane helix</keyword>
<dbReference type="Proteomes" id="UP001139150">
    <property type="component" value="Unassembled WGS sequence"/>
</dbReference>
<dbReference type="AlphaFoldDB" id="A0A9X2CRH9"/>
<feature type="transmembrane region" description="Helical" evidence="1">
    <location>
        <begin position="159"/>
        <end position="188"/>
    </location>
</feature>
<accession>A0A9X2CRH9</accession>
<evidence type="ECO:0000256" key="1">
    <source>
        <dbReference type="SAM" id="Phobius"/>
    </source>
</evidence>
<dbReference type="RefSeq" id="WP_250095091.1">
    <property type="nucleotide sequence ID" value="NZ_JAKRYL010000003.1"/>
</dbReference>
<keyword evidence="3" id="KW-1185">Reference proteome</keyword>
<protein>
    <submittedName>
        <fullName evidence="2">Uncharacterized protein</fullName>
    </submittedName>
</protein>
<gene>
    <name evidence="2" type="ORF">MF646_03390</name>
</gene>
<feature type="transmembrane region" description="Helical" evidence="1">
    <location>
        <begin position="127"/>
        <end position="147"/>
    </location>
</feature>
<reference evidence="2" key="1">
    <citation type="submission" date="2022-02" db="EMBL/GenBank/DDBJ databases">
        <title>Halalkalibacter sp. nov. isolated from Lonar Lake, India.</title>
        <authorList>
            <person name="Joshi A."/>
            <person name="Thite S."/>
            <person name="Lodha T."/>
        </authorList>
    </citation>
    <scope>NUCLEOTIDE SEQUENCE</scope>
    <source>
        <strain evidence="2">MEB205</strain>
    </source>
</reference>
<sequence length="271" mass="30426">MIAFFLSMPIIAFLSLISFQTMKLGVLNYEGRFVPYSLGVVIIYSYSYLFALSPGLESVSMASFIFVFSIWLLGLVDDVFGKPYPKGLKGHVLYAFQNKRITTGLVKAAGTIVVALLFVWMTPLYTYFATFLSLFLLIGLPHVMNLFDTRPLRVWKGALCFVVLVLLINPLPSFIYIVMLLSVFYVWYVLEGYRKAMLGDNGATVVGAILAVVAINHLPIGLQLFVLFVVSFFIVIAEKYSFSTIIEHSSLLRMIDQIGIMNKHQKGDSHN</sequence>
<comment type="caution">
    <text evidence="2">The sequence shown here is derived from an EMBL/GenBank/DDBJ whole genome shotgun (WGS) entry which is preliminary data.</text>
</comment>
<name>A0A9X2CRH9_9BACI</name>
<feature type="transmembrane region" description="Helical" evidence="1">
    <location>
        <begin position="33"/>
        <end position="53"/>
    </location>
</feature>
<keyword evidence="1" id="KW-0812">Transmembrane</keyword>
<dbReference type="EMBL" id="JAKRYL010000003">
    <property type="protein sequence ID" value="MCL7746159.1"/>
    <property type="molecule type" value="Genomic_DNA"/>
</dbReference>
<organism evidence="2 3">
    <name type="scientific">Halalkalibacter alkaliphilus</name>
    <dbReference type="NCBI Taxonomy" id="2917993"/>
    <lineage>
        <taxon>Bacteria</taxon>
        <taxon>Bacillati</taxon>
        <taxon>Bacillota</taxon>
        <taxon>Bacilli</taxon>
        <taxon>Bacillales</taxon>
        <taxon>Bacillaceae</taxon>
        <taxon>Halalkalibacter</taxon>
    </lineage>
</organism>